<feature type="compositionally biased region" description="Polar residues" evidence="1">
    <location>
        <begin position="53"/>
        <end position="80"/>
    </location>
</feature>
<dbReference type="EMBL" id="BSYO01000021">
    <property type="protein sequence ID" value="GMH19572.1"/>
    <property type="molecule type" value="Genomic_DNA"/>
</dbReference>
<name>A0AAD3XVX5_NEPGR</name>
<proteinExistence type="predicted"/>
<evidence type="ECO:0000256" key="1">
    <source>
        <dbReference type="SAM" id="MobiDB-lite"/>
    </source>
</evidence>
<keyword evidence="3" id="KW-1185">Reference proteome</keyword>
<feature type="region of interest" description="Disordered" evidence="1">
    <location>
        <begin position="1"/>
        <end position="109"/>
    </location>
</feature>
<reference evidence="2" key="1">
    <citation type="submission" date="2023-05" db="EMBL/GenBank/DDBJ databases">
        <title>Nepenthes gracilis genome sequencing.</title>
        <authorList>
            <person name="Fukushima K."/>
        </authorList>
    </citation>
    <scope>NUCLEOTIDE SEQUENCE</scope>
    <source>
        <strain evidence="2">SING2019-196</strain>
    </source>
</reference>
<feature type="compositionally biased region" description="Polar residues" evidence="1">
    <location>
        <begin position="18"/>
        <end position="31"/>
    </location>
</feature>
<accession>A0AAD3XVX5</accession>
<feature type="compositionally biased region" description="Polar residues" evidence="1">
    <location>
        <begin position="89"/>
        <end position="109"/>
    </location>
</feature>
<evidence type="ECO:0000313" key="2">
    <source>
        <dbReference type="EMBL" id="GMH19572.1"/>
    </source>
</evidence>
<organism evidence="2 3">
    <name type="scientific">Nepenthes gracilis</name>
    <name type="common">Slender pitcher plant</name>
    <dbReference type="NCBI Taxonomy" id="150966"/>
    <lineage>
        <taxon>Eukaryota</taxon>
        <taxon>Viridiplantae</taxon>
        <taxon>Streptophyta</taxon>
        <taxon>Embryophyta</taxon>
        <taxon>Tracheophyta</taxon>
        <taxon>Spermatophyta</taxon>
        <taxon>Magnoliopsida</taxon>
        <taxon>eudicotyledons</taxon>
        <taxon>Gunneridae</taxon>
        <taxon>Pentapetalae</taxon>
        <taxon>Caryophyllales</taxon>
        <taxon>Nepenthaceae</taxon>
        <taxon>Nepenthes</taxon>
    </lineage>
</organism>
<comment type="caution">
    <text evidence="2">The sequence shown here is derived from an EMBL/GenBank/DDBJ whole genome shotgun (WGS) entry which is preliminary data.</text>
</comment>
<sequence>MTKSAAHRHGIRTRAKTGKNQQLVTNGTKNPVQFRVLRESRTTKRGLPVLEDYSNSSNSPNKHSITQPHATPHHQQLQPSPKTPKTEDSQQLLTAVQGSFTQASLPQRT</sequence>
<gene>
    <name evidence="2" type="ORF">Nepgr_021413</name>
</gene>
<protein>
    <submittedName>
        <fullName evidence="2">Uncharacterized protein</fullName>
    </submittedName>
</protein>
<dbReference type="AlphaFoldDB" id="A0AAD3XVX5"/>
<evidence type="ECO:0000313" key="3">
    <source>
        <dbReference type="Proteomes" id="UP001279734"/>
    </source>
</evidence>
<dbReference type="Proteomes" id="UP001279734">
    <property type="component" value="Unassembled WGS sequence"/>
</dbReference>
<feature type="compositionally biased region" description="Basic residues" evidence="1">
    <location>
        <begin position="1"/>
        <end position="17"/>
    </location>
</feature>